<keyword evidence="3" id="KW-1185">Reference proteome</keyword>
<evidence type="ECO:0000313" key="2">
    <source>
        <dbReference type="EnsemblPlants" id="AET7Gv20899300.2"/>
    </source>
</evidence>
<keyword evidence="1" id="KW-0812">Transmembrane</keyword>
<dbReference type="PANTHER" id="PTHR33063">
    <property type="entry name" value="OS02G0583500 PROTEIN"/>
    <property type="match status" value="1"/>
</dbReference>
<feature type="transmembrane region" description="Helical" evidence="1">
    <location>
        <begin position="134"/>
        <end position="157"/>
    </location>
</feature>
<organism evidence="2 3">
    <name type="scientific">Aegilops tauschii subsp. strangulata</name>
    <name type="common">Goatgrass</name>
    <dbReference type="NCBI Taxonomy" id="200361"/>
    <lineage>
        <taxon>Eukaryota</taxon>
        <taxon>Viridiplantae</taxon>
        <taxon>Streptophyta</taxon>
        <taxon>Embryophyta</taxon>
        <taxon>Tracheophyta</taxon>
        <taxon>Spermatophyta</taxon>
        <taxon>Magnoliopsida</taxon>
        <taxon>Liliopsida</taxon>
        <taxon>Poales</taxon>
        <taxon>Poaceae</taxon>
        <taxon>BOP clade</taxon>
        <taxon>Pooideae</taxon>
        <taxon>Triticodae</taxon>
        <taxon>Triticeae</taxon>
        <taxon>Triticinae</taxon>
        <taxon>Aegilops</taxon>
    </lineage>
</organism>
<reference evidence="2" key="4">
    <citation type="submission" date="2019-03" db="UniProtKB">
        <authorList>
            <consortium name="EnsemblPlants"/>
        </authorList>
    </citation>
    <scope>IDENTIFICATION</scope>
</reference>
<dbReference type="Gramene" id="AET7Gv20899300.2">
    <property type="protein sequence ID" value="AET7Gv20899300.2"/>
    <property type="gene ID" value="AET7Gv20899300"/>
</dbReference>
<sequence length="187" mass="21724">MHVATHWNDYDKSPLKHVIPHAIKDIALNFEMEKDDKVGNDVCTKVIQKGVRQQRYRLKKKYFNGYTAQEALSNKPANITHENWTSHVNKWSDERNKEICQMNKENREAVKHHQKTGSMSYVAFFSKLVRIPNILLVLLSLLHLANIYVVVMLQFHISCRKKTSTIIRTQVPLSFSKTPIQTARLVA</sequence>
<dbReference type="EnsemblPlants" id="AET7Gv20899300.2">
    <property type="protein sequence ID" value="AET7Gv20899300.2"/>
    <property type="gene ID" value="AET7Gv20899300"/>
</dbReference>
<dbReference type="Proteomes" id="UP000015105">
    <property type="component" value="Chromosome 7D"/>
</dbReference>
<reference evidence="2" key="3">
    <citation type="journal article" date="2017" name="Nature">
        <title>Genome sequence of the progenitor of the wheat D genome Aegilops tauschii.</title>
        <authorList>
            <person name="Luo M.C."/>
            <person name="Gu Y.Q."/>
            <person name="Puiu D."/>
            <person name="Wang H."/>
            <person name="Twardziok S.O."/>
            <person name="Deal K.R."/>
            <person name="Huo N."/>
            <person name="Zhu T."/>
            <person name="Wang L."/>
            <person name="Wang Y."/>
            <person name="McGuire P.E."/>
            <person name="Liu S."/>
            <person name="Long H."/>
            <person name="Ramasamy R.K."/>
            <person name="Rodriguez J.C."/>
            <person name="Van S.L."/>
            <person name="Yuan L."/>
            <person name="Wang Z."/>
            <person name="Xia Z."/>
            <person name="Xiao L."/>
            <person name="Anderson O.D."/>
            <person name="Ouyang S."/>
            <person name="Liang Y."/>
            <person name="Zimin A.V."/>
            <person name="Pertea G."/>
            <person name="Qi P."/>
            <person name="Bennetzen J.L."/>
            <person name="Dai X."/>
            <person name="Dawson M.W."/>
            <person name="Muller H.G."/>
            <person name="Kugler K."/>
            <person name="Rivarola-Duarte L."/>
            <person name="Spannagl M."/>
            <person name="Mayer K.F.X."/>
            <person name="Lu F.H."/>
            <person name="Bevan M.W."/>
            <person name="Leroy P."/>
            <person name="Li P."/>
            <person name="You F.M."/>
            <person name="Sun Q."/>
            <person name="Liu Z."/>
            <person name="Lyons E."/>
            <person name="Wicker T."/>
            <person name="Salzberg S.L."/>
            <person name="Devos K.M."/>
            <person name="Dvorak J."/>
        </authorList>
    </citation>
    <scope>NUCLEOTIDE SEQUENCE [LARGE SCALE GENOMIC DNA]</scope>
    <source>
        <strain evidence="2">cv. AL8/78</strain>
    </source>
</reference>
<reference evidence="3" key="1">
    <citation type="journal article" date="2014" name="Science">
        <title>Ancient hybridizations among the ancestral genomes of bread wheat.</title>
        <authorList>
            <consortium name="International Wheat Genome Sequencing Consortium,"/>
            <person name="Marcussen T."/>
            <person name="Sandve S.R."/>
            <person name="Heier L."/>
            <person name="Spannagl M."/>
            <person name="Pfeifer M."/>
            <person name="Jakobsen K.S."/>
            <person name="Wulff B.B."/>
            <person name="Steuernagel B."/>
            <person name="Mayer K.F."/>
            <person name="Olsen O.A."/>
        </authorList>
    </citation>
    <scope>NUCLEOTIDE SEQUENCE [LARGE SCALE GENOMIC DNA]</scope>
    <source>
        <strain evidence="3">cv. AL8/78</strain>
    </source>
</reference>
<reference evidence="2" key="5">
    <citation type="journal article" date="2021" name="G3 (Bethesda)">
        <title>Aegilops tauschii genome assembly Aet v5.0 features greater sequence contiguity and improved annotation.</title>
        <authorList>
            <person name="Wang L."/>
            <person name="Zhu T."/>
            <person name="Rodriguez J.C."/>
            <person name="Deal K.R."/>
            <person name="Dubcovsky J."/>
            <person name="McGuire P.E."/>
            <person name="Lux T."/>
            <person name="Spannagl M."/>
            <person name="Mayer K.F.X."/>
            <person name="Baldrich P."/>
            <person name="Meyers B.C."/>
            <person name="Huo N."/>
            <person name="Gu Y.Q."/>
            <person name="Zhou H."/>
            <person name="Devos K.M."/>
            <person name="Bennetzen J.L."/>
            <person name="Unver T."/>
            <person name="Budak H."/>
            <person name="Gulick P.J."/>
            <person name="Galiba G."/>
            <person name="Kalapos B."/>
            <person name="Nelson D.R."/>
            <person name="Li P."/>
            <person name="You F.M."/>
            <person name="Luo M.C."/>
            <person name="Dvorak J."/>
        </authorList>
    </citation>
    <scope>NUCLEOTIDE SEQUENCE [LARGE SCALE GENOMIC DNA]</scope>
    <source>
        <strain evidence="2">cv. AL8/78</strain>
    </source>
</reference>
<evidence type="ECO:0000256" key="1">
    <source>
        <dbReference type="SAM" id="Phobius"/>
    </source>
</evidence>
<evidence type="ECO:0000313" key="3">
    <source>
        <dbReference type="Proteomes" id="UP000015105"/>
    </source>
</evidence>
<reference evidence="3" key="2">
    <citation type="journal article" date="2017" name="Nat. Plants">
        <title>The Aegilops tauschii genome reveals multiple impacts of transposons.</title>
        <authorList>
            <person name="Zhao G."/>
            <person name="Zou C."/>
            <person name="Li K."/>
            <person name="Wang K."/>
            <person name="Li T."/>
            <person name="Gao L."/>
            <person name="Zhang X."/>
            <person name="Wang H."/>
            <person name="Yang Z."/>
            <person name="Liu X."/>
            <person name="Jiang W."/>
            <person name="Mao L."/>
            <person name="Kong X."/>
            <person name="Jiao Y."/>
            <person name="Jia J."/>
        </authorList>
    </citation>
    <scope>NUCLEOTIDE SEQUENCE [LARGE SCALE GENOMIC DNA]</scope>
    <source>
        <strain evidence="3">cv. AL8/78</strain>
    </source>
</reference>
<dbReference type="AlphaFoldDB" id="A0A453SCM5"/>
<protein>
    <submittedName>
        <fullName evidence="2">Uncharacterized protein</fullName>
    </submittedName>
</protein>
<name>A0A453SCM5_AEGTS</name>
<keyword evidence="1" id="KW-1133">Transmembrane helix</keyword>
<keyword evidence="1" id="KW-0472">Membrane</keyword>
<dbReference type="PANTHER" id="PTHR33063:SF16">
    <property type="entry name" value="OS02G0241300 PROTEIN"/>
    <property type="match status" value="1"/>
</dbReference>
<accession>A0A453SCM5</accession>
<proteinExistence type="predicted"/>